<keyword evidence="1" id="KW-0175">Coiled coil</keyword>
<evidence type="ECO:0008006" key="4">
    <source>
        <dbReference type="Google" id="ProtNLM"/>
    </source>
</evidence>
<name>A0A2V3IMS4_9FLOR</name>
<sequence length="242" mass="28405">MSWMRKLAPLAIRRDRSHDPEFHKVKTQLSNVATALEACVHGLEALQRDYDRLYSGVRKFANDFYSLYPSNDEVRRLGESTVNSADALLQDVQTRMNAPENGTIHIIDRQIKAYLQEIRNLQKEFKNVANQRADFEAERDRYDRYERRGMDEDKRAILREQMNAKKTLYEATLRGLTHRLGSTYNKHAQVFQAAWTAYVLRLDEGKSLLDKHLRSHRSYAKRLEKDVLRMQLGTLENFSLEN</sequence>
<keyword evidence="3" id="KW-1185">Reference proteome</keyword>
<evidence type="ECO:0000256" key="1">
    <source>
        <dbReference type="SAM" id="Coils"/>
    </source>
</evidence>
<organism evidence="2 3">
    <name type="scientific">Gracilariopsis chorda</name>
    <dbReference type="NCBI Taxonomy" id="448386"/>
    <lineage>
        <taxon>Eukaryota</taxon>
        <taxon>Rhodophyta</taxon>
        <taxon>Florideophyceae</taxon>
        <taxon>Rhodymeniophycidae</taxon>
        <taxon>Gracilariales</taxon>
        <taxon>Gracilariaceae</taxon>
        <taxon>Gracilariopsis</taxon>
    </lineage>
</organism>
<comment type="caution">
    <text evidence="2">The sequence shown here is derived from an EMBL/GenBank/DDBJ whole genome shotgun (WGS) entry which is preliminary data.</text>
</comment>
<dbReference type="SUPFAM" id="SSF103657">
    <property type="entry name" value="BAR/IMD domain-like"/>
    <property type="match status" value="1"/>
</dbReference>
<dbReference type="AlphaFoldDB" id="A0A2V3IMS4"/>
<dbReference type="EMBL" id="NBIV01000128">
    <property type="protein sequence ID" value="PXF43357.1"/>
    <property type="molecule type" value="Genomic_DNA"/>
</dbReference>
<dbReference type="Gene3D" id="1.20.1270.60">
    <property type="entry name" value="Arfaptin homology (AH) domain/BAR domain"/>
    <property type="match status" value="1"/>
</dbReference>
<evidence type="ECO:0000313" key="2">
    <source>
        <dbReference type="EMBL" id="PXF43357.1"/>
    </source>
</evidence>
<evidence type="ECO:0000313" key="3">
    <source>
        <dbReference type="Proteomes" id="UP000247409"/>
    </source>
</evidence>
<protein>
    <recommendedName>
        <fullName evidence="4">BAR domain-containing protein</fullName>
    </recommendedName>
</protein>
<accession>A0A2V3IMS4</accession>
<reference evidence="2 3" key="1">
    <citation type="journal article" date="2018" name="Mol. Biol. Evol.">
        <title>Analysis of the draft genome of the red seaweed Gracilariopsis chorda provides insights into genome size evolution in Rhodophyta.</title>
        <authorList>
            <person name="Lee J."/>
            <person name="Yang E.C."/>
            <person name="Graf L."/>
            <person name="Yang J.H."/>
            <person name="Qiu H."/>
            <person name="Zel Zion U."/>
            <person name="Chan C.X."/>
            <person name="Stephens T.G."/>
            <person name="Weber A.P.M."/>
            <person name="Boo G.H."/>
            <person name="Boo S.M."/>
            <person name="Kim K.M."/>
            <person name="Shin Y."/>
            <person name="Jung M."/>
            <person name="Lee S.J."/>
            <person name="Yim H.S."/>
            <person name="Lee J.H."/>
            <person name="Bhattacharya D."/>
            <person name="Yoon H.S."/>
        </authorList>
    </citation>
    <scope>NUCLEOTIDE SEQUENCE [LARGE SCALE GENOMIC DNA]</scope>
    <source>
        <strain evidence="2 3">SKKU-2015</strain>
        <tissue evidence="2">Whole body</tissue>
    </source>
</reference>
<proteinExistence type="predicted"/>
<gene>
    <name evidence="2" type="ORF">BWQ96_06920</name>
</gene>
<dbReference type="Proteomes" id="UP000247409">
    <property type="component" value="Unassembled WGS sequence"/>
</dbReference>
<dbReference type="InterPro" id="IPR027267">
    <property type="entry name" value="AH/BAR_dom_sf"/>
</dbReference>
<feature type="coiled-coil region" evidence="1">
    <location>
        <begin position="104"/>
        <end position="148"/>
    </location>
</feature>
<dbReference type="OrthoDB" id="9568at2763"/>